<dbReference type="Gene3D" id="2.20.70.140">
    <property type="match status" value="6"/>
</dbReference>
<keyword evidence="6" id="KW-0812">Transmembrane</keyword>
<feature type="domain" description="Trimeric autotransporter adhesin YadA-like head" evidence="12">
    <location>
        <begin position="285"/>
        <end position="310"/>
    </location>
</feature>
<dbReference type="InterPro" id="IPR045584">
    <property type="entry name" value="Pilin-like"/>
</dbReference>
<feature type="domain" description="Trimeric autotransporter adhesin YadA-like head" evidence="12">
    <location>
        <begin position="208"/>
        <end position="233"/>
    </location>
</feature>
<evidence type="ECO:0000313" key="15">
    <source>
        <dbReference type="EMBL" id="AOA58800.1"/>
    </source>
</evidence>
<dbReference type="CDD" id="cd12820">
    <property type="entry name" value="LbR_YadA-like"/>
    <property type="match status" value="1"/>
</dbReference>
<protein>
    <submittedName>
        <fullName evidence="15">Uncharacterized protein</fullName>
    </submittedName>
</protein>
<feature type="domain" description="Trimeric autotransporter adhesin YadA-like head" evidence="12">
    <location>
        <begin position="180"/>
        <end position="204"/>
    </location>
</feature>
<gene>
    <name evidence="15" type="ORF">BFG52_10870</name>
</gene>
<evidence type="ECO:0000256" key="7">
    <source>
        <dbReference type="ARBA" id="ARBA00022729"/>
    </source>
</evidence>
<dbReference type="InterPro" id="IPR011049">
    <property type="entry name" value="Serralysin-like_metalloprot_C"/>
</dbReference>
<keyword evidence="9" id="KW-0472">Membrane</keyword>
<dbReference type="Pfam" id="PF05662">
    <property type="entry name" value="YadA_stalk"/>
    <property type="match status" value="7"/>
</dbReference>
<dbReference type="GO" id="GO:0015031">
    <property type="term" value="P:protein transport"/>
    <property type="evidence" value="ECO:0007669"/>
    <property type="project" value="UniProtKB-KW"/>
</dbReference>
<dbReference type="STRING" id="1789224.BFG52_10870"/>
<evidence type="ECO:0000259" key="12">
    <source>
        <dbReference type="Pfam" id="PF05658"/>
    </source>
</evidence>
<evidence type="ECO:0000256" key="6">
    <source>
        <dbReference type="ARBA" id="ARBA00022692"/>
    </source>
</evidence>
<dbReference type="InterPro" id="IPR005594">
    <property type="entry name" value="YadA_C"/>
</dbReference>
<evidence type="ECO:0000259" key="14">
    <source>
        <dbReference type="Pfam" id="PF13018"/>
    </source>
</evidence>
<feature type="domain" description="ESPR" evidence="14">
    <location>
        <begin position="1"/>
        <end position="46"/>
    </location>
</feature>
<evidence type="ECO:0000259" key="11">
    <source>
        <dbReference type="Pfam" id="PF03895"/>
    </source>
</evidence>
<dbReference type="Pfam" id="PF05658">
    <property type="entry name" value="YadA_head"/>
    <property type="match status" value="5"/>
</dbReference>
<keyword evidence="10" id="KW-0998">Cell outer membrane</keyword>
<evidence type="ECO:0000259" key="13">
    <source>
        <dbReference type="Pfam" id="PF05662"/>
    </source>
</evidence>
<evidence type="ECO:0000256" key="9">
    <source>
        <dbReference type="ARBA" id="ARBA00023136"/>
    </source>
</evidence>
<dbReference type="OrthoDB" id="1631723at2"/>
<feature type="domain" description="Trimeric autotransporter adhesin YadA-like stalk" evidence="13">
    <location>
        <begin position="613"/>
        <end position="655"/>
    </location>
</feature>
<keyword evidence="8" id="KW-0653">Protein transport</keyword>
<evidence type="ECO:0000256" key="10">
    <source>
        <dbReference type="ARBA" id="ARBA00023237"/>
    </source>
</evidence>
<dbReference type="Gene3D" id="1.20.5.170">
    <property type="match status" value="5"/>
</dbReference>
<feature type="domain" description="Trimeric autotransporter adhesin YadA-like stalk" evidence="13">
    <location>
        <begin position="1240"/>
        <end position="1282"/>
    </location>
</feature>
<keyword evidence="5" id="KW-1134">Transmembrane beta strand</keyword>
<dbReference type="EMBL" id="CP016895">
    <property type="protein sequence ID" value="AOA58800.1"/>
    <property type="molecule type" value="Genomic_DNA"/>
</dbReference>
<evidence type="ECO:0000256" key="5">
    <source>
        <dbReference type="ARBA" id="ARBA00022452"/>
    </source>
</evidence>
<dbReference type="SUPFAM" id="SSF101967">
    <property type="entry name" value="Adhesin YadA, collagen-binding domain"/>
    <property type="match status" value="5"/>
</dbReference>
<feature type="domain" description="Trimeric autotransporter adhesin YadA-like stalk" evidence="13">
    <location>
        <begin position="1524"/>
        <end position="1565"/>
    </location>
</feature>
<name>A0A1B2M0T3_9GAMM</name>
<feature type="domain" description="Trimeric autotransporter adhesin YadA-like C-terminal membrane anchor" evidence="11">
    <location>
        <begin position="1644"/>
        <end position="1695"/>
    </location>
</feature>
<proteinExistence type="inferred from homology"/>
<dbReference type="Gene3D" id="3.30.1300.30">
    <property type="entry name" value="GSPII I/J protein-like"/>
    <property type="match status" value="1"/>
</dbReference>
<evidence type="ECO:0000313" key="16">
    <source>
        <dbReference type="Proteomes" id="UP000093391"/>
    </source>
</evidence>
<feature type="domain" description="Trimeric autotransporter adhesin YadA-like stalk" evidence="13">
    <location>
        <begin position="353"/>
        <end position="393"/>
    </location>
</feature>
<dbReference type="InterPro" id="IPR024973">
    <property type="entry name" value="ESPR"/>
</dbReference>
<dbReference type="Pfam" id="PF13018">
    <property type="entry name" value="ESPR"/>
    <property type="match status" value="1"/>
</dbReference>
<dbReference type="KEGG" id="ala:BFG52_10870"/>
<accession>A0A1B2M0T3</accession>
<dbReference type="Pfam" id="PF03895">
    <property type="entry name" value="YadA_anchor"/>
    <property type="match status" value="1"/>
</dbReference>
<feature type="domain" description="Trimeric autotransporter adhesin YadA-like head" evidence="12">
    <location>
        <begin position="155"/>
        <end position="175"/>
    </location>
</feature>
<reference evidence="15 16" key="1">
    <citation type="submission" date="2016-08" db="EMBL/GenBank/DDBJ databases">
        <authorList>
            <person name="Seilhamer J.J."/>
        </authorList>
    </citation>
    <scope>NUCLEOTIDE SEQUENCE [LARGE SCALE GENOMIC DNA]</scope>
    <source>
        <strain evidence="15 16">BRTC-1</strain>
    </source>
</reference>
<dbReference type="Gene3D" id="6.20.50.100">
    <property type="match status" value="2"/>
</dbReference>
<dbReference type="GO" id="GO:0009986">
    <property type="term" value="C:cell surface"/>
    <property type="evidence" value="ECO:0007669"/>
    <property type="project" value="UniProtKB-SubCell"/>
</dbReference>
<comment type="similarity">
    <text evidence="3">Belongs to the autotransporter-2 (AT-2) (TC 1.B.40) family.</text>
</comment>
<feature type="domain" description="Trimeric autotransporter adhesin YadA-like head" evidence="12">
    <location>
        <begin position="84"/>
        <end position="107"/>
    </location>
</feature>
<organism evidence="15 16">
    <name type="scientific">Acinetobacter larvae</name>
    <dbReference type="NCBI Taxonomy" id="1789224"/>
    <lineage>
        <taxon>Bacteria</taxon>
        <taxon>Pseudomonadati</taxon>
        <taxon>Pseudomonadota</taxon>
        <taxon>Gammaproteobacteria</taxon>
        <taxon>Moraxellales</taxon>
        <taxon>Moraxellaceae</taxon>
        <taxon>Acinetobacter</taxon>
    </lineage>
</organism>
<evidence type="ECO:0000256" key="2">
    <source>
        <dbReference type="ARBA" id="ARBA00004442"/>
    </source>
</evidence>
<dbReference type="SUPFAM" id="SSF54523">
    <property type="entry name" value="Pili subunits"/>
    <property type="match status" value="1"/>
</dbReference>
<feature type="domain" description="Trimeric autotransporter adhesin YadA-like stalk" evidence="13">
    <location>
        <begin position="726"/>
        <end position="768"/>
    </location>
</feature>
<comment type="subcellular location">
    <subcellularLocation>
        <location evidence="2">Cell outer membrane</location>
    </subcellularLocation>
    <subcellularLocation>
        <location evidence="1">Cell surface</location>
    </subcellularLocation>
</comment>
<evidence type="ECO:0000256" key="8">
    <source>
        <dbReference type="ARBA" id="ARBA00022927"/>
    </source>
</evidence>
<dbReference type="Proteomes" id="UP000093391">
    <property type="component" value="Chromosome"/>
</dbReference>
<keyword evidence="7" id="KW-0732">Signal</keyword>
<feature type="domain" description="Trimeric autotransporter adhesin YadA-like stalk" evidence="13">
    <location>
        <begin position="1087"/>
        <end position="1127"/>
    </location>
</feature>
<evidence type="ECO:0000256" key="3">
    <source>
        <dbReference type="ARBA" id="ARBA00005848"/>
    </source>
</evidence>
<evidence type="ECO:0000256" key="4">
    <source>
        <dbReference type="ARBA" id="ARBA00022448"/>
    </source>
</evidence>
<dbReference type="GO" id="GO:0009279">
    <property type="term" value="C:cell outer membrane"/>
    <property type="evidence" value="ECO:0007669"/>
    <property type="project" value="UniProtKB-SubCell"/>
</dbReference>
<keyword evidence="16" id="KW-1185">Reference proteome</keyword>
<dbReference type="InterPro" id="IPR008640">
    <property type="entry name" value="Adhesin_Head_dom"/>
</dbReference>
<dbReference type="InterPro" id="IPR008635">
    <property type="entry name" value="Coiled_stalk_dom"/>
</dbReference>
<dbReference type="Gene3D" id="2.150.10.10">
    <property type="entry name" value="Serralysin-like metalloprotease, C-terminal"/>
    <property type="match status" value="3"/>
</dbReference>
<feature type="domain" description="Trimeric autotransporter adhesin YadA-like stalk" evidence="13">
    <location>
        <begin position="500"/>
        <end position="542"/>
    </location>
</feature>
<evidence type="ECO:0000256" key="1">
    <source>
        <dbReference type="ARBA" id="ARBA00004241"/>
    </source>
</evidence>
<sequence>MNKIYRVVWNAMTGCWAVAAETAKTKSKSNSRSLTVTACSLMGAILISTDAMANLSLDGGKAEGTGTIAIGRSAVAGSTQKNANESIAIGVDAIADGDQSIALGANTRASGRSAVAIGGDDVDKLAQDATLSKKYTSITGGKLQSGNYQNTTAKEGSTAVGVQAFATGDFSSAYGLTSKATGDVASAFGVMATATAKGATAVGSVSTASADGATAIGMNSTASGKNAVAIGAGNAAGQGAQALADRAVSIGFQSKASLASTIAIGADSLVSVAGGTALGTESRVNGQNGLALGTAAQVTQNNAVALGASANTVTNATAENQADVAGISYQGFAGQAKDSGMQVSVGRQGQERQIKNLAAGAVHANSTDAINGSQLYATQKVLGNLATSNIQYLGGNSKLNQDGTISYSNIGGTGKNTVDAAIATLNTSSKAAKTQVVAGDNIVVTEELGNDGQSIYQVKTAKDVSFDQIKLGETSIDASGIRIDQGPSVSVAGIDAANKKINNVAAAELAADSKDAVNGSQLFETNQNLNRVTNTANDALKEAAKHTTVVAGDNVEISEAVNAAGGKEYTVKTAKDVSFDQIKLGETSIDASGIRIDQGPSVTVAGIDAANKKINNVAAAELAADSKDAVNGSQLFETNQNLNRVTNTANDALKEAAKHTTVVAGDNVEVSEAVNAAGGKEYTVKTAKDVSFDQIKLGETSIDASGIRIDQGPSVTVAGIDAANKKINNVAAAELAADSKDAVNGSQLFETNQNLNRVTNTANDALKEAAKHTTVVAGDNVEVSEAVNAAGGKEYTVKTAKDVSFDRVHVGAVQIDKDSQSITGLANTTLTGDDFASKGRAATEEQLKLVRDAAQQTDGFAVKYQPNKDGSVNYDQVVLAGKTIEASPEAGSNRIQTTGGTQISNLASAGDYRKVENAGNAVNAADLNNAVLDTSKTLSQKGLNFVGNDGQTIHKNLSETLQIVGGLAQDKAASAENIKTVNQDGTLAIQLATNLTGLESLSVEDGKGNKTYTTASSTKIKDVLGNTTSMLASGTVVENIAGDRSTVTAGVVNIKDAKGTTIINGSGVNLVDGPRFTREAIDVAGHKINNVAAGTADSDAVNVKQLQEVKNTAEKGWLLSTNQGAANPVKPGDRVDFQGDENIRVSNQGNDVKVTLNKDLAVDRIRLEDEEGHQTILDKTGSKVKNAAGDESFYGAQGIVIKDKDGQQSILNQDGLSFVRVDGTLGPSISVNGINAGYSKIINVQNGVIAKDSQDAVNGGQIHDIATSISNVIGGNSHVNTDGSMSANNIGNTGKNNIHEAIDSIRKDAASANQGWDIATDNGKTSTVKPGNTLNINGDADKNITVSNNGNNVTVELAKDIQVDSVKAGNSTLNDQGLTIGEDVSINKDGLNIAGGPSINKSGIDAGDKVVRGVGSGLVDSNGKATDLANANGNNAVNIDDLRNSVNSAAAAAKTEVKSADNNLSVNNIGPGKNGQSIYEIALAKDLNVNSVTLGDTHLSQDGLKIGQDGPSISKSGIDAGQQKVTGVADATIAQGSQDAVNGGQLHAQAEGVKNIIGGNTSYDAKTGTYTNNNIGGTGQNNIHDAIGTLNGTVNNIGDQITNLGDRMEQVFYDTNKHIDKVEKKANAGIAAAMAMESAPFVAGKYTYAAGAAYHGGENAIGITLRKTSDNGRWSITGGVAAASQGDPSVRIGISGVID</sequence>
<keyword evidence="4" id="KW-0813">Transport</keyword>